<proteinExistence type="predicted"/>
<name>G9B1A5_9CAUD</name>
<reference evidence="1 2" key="1">
    <citation type="submission" date="2013-01" db="EMBL/GenBank/DDBJ databases">
        <title>Large myovirus of Bacillus.</title>
        <authorList>
            <person name="Klumpp J."/>
            <person name="Beyer W."/>
            <person name="Loessner M.J."/>
        </authorList>
    </citation>
    <scope>NUCLEOTIDE SEQUENCE [LARGE SCALE GENOMIC DNA]</scope>
</reference>
<accession>G9B1A5</accession>
<evidence type="ECO:0000313" key="1">
    <source>
        <dbReference type="EMBL" id="ADH03150.1"/>
    </source>
</evidence>
<protein>
    <submittedName>
        <fullName evidence="1">Gp4</fullName>
    </submittedName>
</protein>
<keyword evidence="2" id="KW-1185">Reference proteome</keyword>
<dbReference type="RefSeq" id="YP_004957019.1">
    <property type="nucleotide sequence ID" value="NC_016563.1"/>
</dbReference>
<organism evidence="1 2">
    <name type="scientific">Bacillus phage W.Ph</name>
    <dbReference type="NCBI Taxonomy" id="764595"/>
    <lineage>
        <taxon>Viruses</taxon>
        <taxon>Duplodnaviria</taxon>
        <taxon>Heunggongvirae</taxon>
        <taxon>Uroviricota</taxon>
        <taxon>Caudoviricetes</taxon>
        <taxon>Herelleviridae</taxon>
        <taxon>Bastillevirinae</taxon>
        <taxon>Wphvirus</taxon>
        <taxon>Wphvirus WPh</taxon>
    </lineage>
</organism>
<evidence type="ECO:0000313" key="2">
    <source>
        <dbReference type="Proteomes" id="UP000005445"/>
    </source>
</evidence>
<sequence>MNKRPWNIELSEQNYHPKYVVTKSRSEQISIHSSPDDYRNVIAPQKEHHYTDTLANISKYKYKYKDVTWHS</sequence>
<dbReference type="EMBL" id="HM144387">
    <property type="protein sequence ID" value="ADH03150.1"/>
    <property type="molecule type" value="Genomic_DNA"/>
</dbReference>
<dbReference type="GeneID" id="11536667"/>
<dbReference type="KEGG" id="vg:11536667"/>
<dbReference type="Proteomes" id="UP000005445">
    <property type="component" value="Segment"/>
</dbReference>